<evidence type="ECO:0000313" key="2">
    <source>
        <dbReference type="EMBL" id="SFE93809.1"/>
    </source>
</evidence>
<protein>
    <submittedName>
        <fullName evidence="2">Lamin Tail Domain</fullName>
    </submittedName>
</protein>
<keyword evidence="3" id="KW-1185">Reference proteome</keyword>
<dbReference type="SUPFAM" id="SSF74853">
    <property type="entry name" value="Lamin A/C globular tail domain"/>
    <property type="match status" value="1"/>
</dbReference>
<feature type="compositionally biased region" description="Low complexity" evidence="1">
    <location>
        <begin position="62"/>
        <end position="112"/>
    </location>
</feature>
<feature type="region of interest" description="Disordered" evidence="1">
    <location>
        <begin position="1"/>
        <end position="21"/>
    </location>
</feature>
<name>A0A1I2ELY4_9BACT</name>
<proteinExistence type="predicted"/>
<accession>A0A1I2ELY4</accession>
<feature type="compositionally biased region" description="Pro residues" evidence="1">
    <location>
        <begin position="1"/>
        <end position="11"/>
    </location>
</feature>
<evidence type="ECO:0000256" key="1">
    <source>
        <dbReference type="SAM" id="MobiDB-lite"/>
    </source>
</evidence>
<gene>
    <name evidence="2" type="ORF">SAMN02745121_06131</name>
</gene>
<dbReference type="EMBL" id="FOMX01000023">
    <property type="protein sequence ID" value="SFE93809.1"/>
    <property type="molecule type" value="Genomic_DNA"/>
</dbReference>
<sequence>MGPRPMVPAPPLRYVSPPDDTTMKRALPTISILALLAACNGGDPGESSATTSGTGDPGTGDGSTSSTSAEPGTTVVPTSTDGTTTAATTTTGDDTTTTTAPTTDDATTAPADPCEPDPCVAPQNCVEGACVDPAHPGVGEVVLVELMIVPRELSDFEAEWFELKNVGERHLDLDGCTLARNNGNPVPIDAGGPLLLAPGELLLFGRTTDKALNGGLELDYVYGTDALTLNNTNGVLTLACDDLVIDSVEYAAGLWPYGTGDALALDPGHEDAVANDSPDVWCRALVEYAPPMNYGSPGQQNPPCR</sequence>
<dbReference type="AlphaFoldDB" id="A0A1I2ELY4"/>
<organism evidence="2 3">
    <name type="scientific">Nannocystis exedens</name>
    <dbReference type="NCBI Taxonomy" id="54"/>
    <lineage>
        <taxon>Bacteria</taxon>
        <taxon>Pseudomonadati</taxon>
        <taxon>Myxococcota</taxon>
        <taxon>Polyangia</taxon>
        <taxon>Nannocystales</taxon>
        <taxon>Nannocystaceae</taxon>
        <taxon>Nannocystis</taxon>
    </lineage>
</organism>
<dbReference type="Proteomes" id="UP000199400">
    <property type="component" value="Unassembled WGS sequence"/>
</dbReference>
<feature type="region of interest" description="Disordered" evidence="1">
    <location>
        <begin position="43"/>
        <end position="115"/>
    </location>
</feature>
<evidence type="ECO:0000313" key="3">
    <source>
        <dbReference type="Proteomes" id="UP000199400"/>
    </source>
</evidence>
<dbReference type="STRING" id="54.SAMN02745121_06131"/>
<reference evidence="3" key="1">
    <citation type="submission" date="2016-10" db="EMBL/GenBank/DDBJ databases">
        <authorList>
            <person name="Varghese N."/>
            <person name="Submissions S."/>
        </authorList>
    </citation>
    <scope>NUCLEOTIDE SEQUENCE [LARGE SCALE GENOMIC DNA]</scope>
    <source>
        <strain evidence="3">ATCC 25963</strain>
    </source>
</reference>
<dbReference type="InterPro" id="IPR036415">
    <property type="entry name" value="Lamin_tail_dom_sf"/>
</dbReference>